<dbReference type="Gene3D" id="3.40.50.2300">
    <property type="match status" value="2"/>
</dbReference>
<sequence>MGDGPGLAHTGRVVPAPAAPGAPRVRVAFVVPLQGPTGIYGPSCLACGELAVEQLNAHDGIAGREVELVVVDGGRHPEVVAAEVDALVTSGAVDVVAGWHISAVRQAITRRVGGRVAYAYAAMHEGRDDTPGVFMLGERPINQLLPAAHWMREQLGVGRWAVVGNDYVFPRVTGATTRLALQDTDSRVVTERYVPLGTTDFSLVLQELRHTEIDGVVMLLMGQDAVHFNRQFAREGLDDRLVRLSPAVEENTLLAGGADAHHDLFAAAAYFDGLDTVESNELARAYAQRFGPWAPALNAVGESCYEAIWFLGRLGRHCGGIDLASVSSFGSGSFYDGPRGLMRLDGNLLDQDVYLASADGLEFQVEAQISRIS</sequence>
<accession>A0A512HUU0</accession>
<keyword evidence="5" id="KW-1185">Reference proteome</keyword>
<dbReference type="CDD" id="cd06358">
    <property type="entry name" value="PBP1_NHase"/>
    <property type="match status" value="1"/>
</dbReference>
<dbReference type="EMBL" id="BJZQ01000006">
    <property type="protein sequence ID" value="GEO89227.1"/>
    <property type="molecule type" value="Genomic_DNA"/>
</dbReference>
<dbReference type="Pfam" id="PF13458">
    <property type="entry name" value="Peripla_BP_6"/>
    <property type="match status" value="1"/>
</dbReference>
<dbReference type="InterPro" id="IPR028082">
    <property type="entry name" value="Peripla_BP_I"/>
</dbReference>
<organism evidence="4 5">
    <name type="scientific">Aeromicrobium flavum</name>
    <dbReference type="NCBI Taxonomy" id="416568"/>
    <lineage>
        <taxon>Bacteria</taxon>
        <taxon>Bacillati</taxon>
        <taxon>Actinomycetota</taxon>
        <taxon>Actinomycetes</taxon>
        <taxon>Propionibacteriales</taxon>
        <taxon>Nocardioidaceae</taxon>
        <taxon>Aeromicrobium</taxon>
    </lineage>
</organism>
<dbReference type="SUPFAM" id="SSF53822">
    <property type="entry name" value="Periplasmic binding protein-like I"/>
    <property type="match status" value="1"/>
</dbReference>
<dbReference type="InterPro" id="IPR028081">
    <property type="entry name" value="Leu-bd"/>
</dbReference>
<reference evidence="4 5" key="1">
    <citation type="submission" date="2019-07" db="EMBL/GenBank/DDBJ databases">
        <title>Whole genome shotgun sequence of Aeromicrobium flavum NBRC 107625.</title>
        <authorList>
            <person name="Hosoyama A."/>
            <person name="Uohara A."/>
            <person name="Ohji S."/>
            <person name="Ichikawa N."/>
        </authorList>
    </citation>
    <scope>NUCLEOTIDE SEQUENCE [LARGE SCALE GENOMIC DNA]</scope>
    <source>
        <strain evidence="4 5">NBRC 107625</strain>
    </source>
</reference>
<comment type="similarity">
    <text evidence="1">Belongs to the leucine-binding protein family.</text>
</comment>
<dbReference type="OrthoDB" id="7337537at2"/>
<keyword evidence="2" id="KW-0732">Signal</keyword>
<feature type="domain" description="Leucine-binding protein" evidence="3">
    <location>
        <begin position="25"/>
        <end position="359"/>
    </location>
</feature>
<gene>
    <name evidence="4" type="ORF">AFL01nite_15540</name>
</gene>
<evidence type="ECO:0000256" key="1">
    <source>
        <dbReference type="ARBA" id="ARBA00010062"/>
    </source>
</evidence>
<evidence type="ECO:0000259" key="3">
    <source>
        <dbReference type="Pfam" id="PF13458"/>
    </source>
</evidence>
<dbReference type="PANTHER" id="PTHR47628:SF1">
    <property type="entry name" value="ALIPHATIC AMIDASE EXPRESSION-REGULATING PROTEIN"/>
    <property type="match status" value="1"/>
</dbReference>
<proteinExistence type="inferred from homology"/>
<name>A0A512HUU0_9ACTN</name>
<dbReference type="PANTHER" id="PTHR47628">
    <property type="match status" value="1"/>
</dbReference>
<dbReference type="Proteomes" id="UP000321769">
    <property type="component" value="Unassembled WGS sequence"/>
</dbReference>
<evidence type="ECO:0000313" key="4">
    <source>
        <dbReference type="EMBL" id="GEO89227.1"/>
    </source>
</evidence>
<comment type="caution">
    <text evidence="4">The sequence shown here is derived from an EMBL/GenBank/DDBJ whole genome shotgun (WGS) entry which is preliminary data.</text>
</comment>
<dbReference type="AlphaFoldDB" id="A0A512HUU0"/>
<evidence type="ECO:0000256" key="2">
    <source>
        <dbReference type="ARBA" id="ARBA00022729"/>
    </source>
</evidence>
<evidence type="ECO:0000313" key="5">
    <source>
        <dbReference type="Proteomes" id="UP000321769"/>
    </source>
</evidence>
<protein>
    <recommendedName>
        <fullName evidence="3">Leucine-binding protein domain-containing protein</fullName>
    </recommendedName>
</protein>